<accession>A0A2G9V6R3</accession>
<dbReference type="AlphaFoldDB" id="A0A2G9V6R3"/>
<feature type="compositionally biased region" description="Polar residues" evidence="1">
    <location>
        <begin position="166"/>
        <end position="197"/>
    </location>
</feature>
<protein>
    <submittedName>
        <fullName evidence="2">Uncharacterized protein</fullName>
    </submittedName>
</protein>
<dbReference type="EMBL" id="KZ344999">
    <property type="protein sequence ID" value="PIO77410.1"/>
    <property type="molecule type" value="Genomic_DNA"/>
</dbReference>
<keyword evidence="3" id="KW-1185">Reference proteome</keyword>
<reference evidence="2 3" key="1">
    <citation type="submission" date="2015-09" db="EMBL/GenBank/DDBJ databases">
        <title>Draft genome of the parasitic nematode Teladorsagia circumcincta isolate WARC Sus (inbred).</title>
        <authorList>
            <person name="Mitreva M."/>
        </authorList>
    </citation>
    <scope>NUCLEOTIDE SEQUENCE [LARGE SCALE GENOMIC DNA]</scope>
    <source>
        <strain evidence="2 3">S</strain>
    </source>
</reference>
<sequence>MARYRPAHHLFTNDDYVLSTAFQLLSERARARKTRRRCDDSPPGSQPASSGYHSNNQSSNSSSSSPFDRTTALSISNPAFDASSSMYNSPSGFPDIHPGPSGNKPESYTEFNYVKTNSDRCGPGRLGSYCARCEKYRKEADMAGTLILWVLTIYGKSGRIGERNSPESGTMSPTLWQLNKTPSLESTNGGSKRSGTTKLDGWKNI</sequence>
<feature type="compositionally biased region" description="Low complexity" evidence="1">
    <location>
        <begin position="49"/>
        <end position="65"/>
    </location>
</feature>
<evidence type="ECO:0000313" key="3">
    <source>
        <dbReference type="Proteomes" id="UP000230423"/>
    </source>
</evidence>
<organism evidence="2 3">
    <name type="scientific">Teladorsagia circumcincta</name>
    <name type="common">Brown stomach worm</name>
    <name type="synonym">Ostertagia circumcincta</name>
    <dbReference type="NCBI Taxonomy" id="45464"/>
    <lineage>
        <taxon>Eukaryota</taxon>
        <taxon>Metazoa</taxon>
        <taxon>Ecdysozoa</taxon>
        <taxon>Nematoda</taxon>
        <taxon>Chromadorea</taxon>
        <taxon>Rhabditida</taxon>
        <taxon>Rhabditina</taxon>
        <taxon>Rhabditomorpha</taxon>
        <taxon>Strongyloidea</taxon>
        <taxon>Trichostrongylidae</taxon>
        <taxon>Teladorsagia</taxon>
    </lineage>
</organism>
<dbReference type="Proteomes" id="UP000230423">
    <property type="component" value="Unassembled WGS sequence"/>
</dbReference>
<evidence type="ECO:0000313" key="2">
    <source>
        <dbReference type="EMBL" id="PIO77410.1"/>
    </source>
</evidence>
<evidence type="ECO:0000256" key="1">
    <source>
        <dbReference type="SAM" id="MobiDB-lite"/>
    </source>
</evidence>
<proteinExistence type="predicted"/>
<name>A0A2G9V6R3_TELCI</name>
<gene>
    <name evidence="2" type="ORF">TELCIR_00487</name>
</gene>
<feature type="region of interest" description="Disordered" evidence="1">
    <location>
        <begin position="161"/>
        <end position="205"/>
    </location>
</feature>
<feature type="region of interest" description="Disordered" evidence="1">
    <location>
        <begin position="30"/>
        <end position="70"/>
    </location>
</feature>